<accession>A0ABW7VS03</accession>
<protein>
    <submittedName>
        <fullName evidence="2">MlaD family protein</fullName>
    </submittedName>
</protein>
<gene>
    <name evidence="2" type="ORF">ACH49Z_05995</name>
</gene>
<dbReference type="PANTHER" id="PTHR33371">
    <property type="entry name" value="INTERMEMBRANE PHOSPHOLIPID TRANSPORT SYSTEM BINDING PROTEIN MLAD-RELATED"/>
    <property type="match status" value="1"/>
</dbReference>
<proteinExistence type="predicted"/>
<organism evidence="2 3">
    <name type="scientific">Nocardia testacea</name>
    <dbReference type="NCBI Taxonomy" id="248551"/>
    <lineage>
        <taxon>Bacteria</taxon>
        <taxon>Bacillati</taxon>
        <taxon>Actinomycetota</taxon>
        <taxon>Actinomycetes</taxon>
        <taxon>Mycobacteriales</taxon>
        <taxon>Nocardiaceae</taxon>
        <taxon>Nocardia</taxon>
    </lineage>
</organism>
<dbReference type="Proteomes" id="UP001611494">
    <property type="component" value="Unassembled WGS sequence"/>
</dbReference>
<evidence type="ECO:0000313" key="3">
    <source>
        <dbReference type="Proteomes" id="UP001611494"/>
    </source>
</evidence>
<reference evidence="2 3" key="1">
    <citation type="submission" date="2024-10" db="EMBL/GenBank/DDBJ databases">
        <title>The Natural Products Discovery Center: Release of the First 8490 Sequenced Strains for Exploring Actinobacteria Biosynthetic Diversity.</title>
        <authorList>
            <person name="Kalkreuter E."/>
            <person name="Kautsar S.A."/>
            <person name="Yang D."/>
            <person name="Bader C.D."/>
            <person name="Teijaro C.N."/>
            <person name="Fluegel L."/>
            <person name="Davis C.M."/>
            <person name="Simpson J.R."/>
            <person name="Lauterbach L."/>
            <person name="Steele A.D."/>
            <person name="Gui C."/>
            <person name="Meng S."/>
            <person name="Li G."/>
            <person name="Viehrig K."/>
            <person name="Ye F."/>
            <person name="Su P."/>
            <person name="Kiefer A.F."/>
            <person name="Nichols A."/>
            <person name="Cepeda A.J."/>
            <person name="Yan W."/>
            <person name="Fan B."/>
            <person name="Jiang Y."/>
            <person name="Adhikari A."/>
            <person name="Zheng C.-J."/>
            <person name="Schuster L."/>
            <person name="Cowan T.M."/>
            <person name="Smanski M.J."/>
            <person name="Chevrette M.G."/>
            <person name="De Carvalho L.P.S."/>
            <person name="Shen B."/>
        </authorList>
    </citation>
    <scope>NUCLEOTIDE SEQUENCE [LARGE SCALE GENOMIC DNA]</scope>
    <source>
        <strain evidence="2 3">NPDC019377</strain>
    </source>
</reference>
<sequence>MARSPVRRLPRRLRRMRSGGEYTTPLAQLMWAFAGVVLVVIAGTTLGALYLHPPATATYHAHLPEAGGVRPGDGVRIAGVHVGRVVSVELTDTAVDVEFLVGSEHRLGDATGVDVRMLTPIGGVYLALLPAGATPLRDPIPPERTRLPFLVTDLLPAAGAVAGEVDTAALRVTVDGAARALEGAPGALRDTVTGLGAVVGALAEQKQQVEDLLALSDEYLAAVRDNEQLATEVIRAYAILGPQIVAARSKVEIFADKVTAVVGLLFDFLSGPYAEQIEPLLPPLEQSRDTGRELLGQADAVIAAMAGTVTALAELAGPGGRALVDQSGLTTPQPAVCIPVPGAGC</sequence>
<feature type="domain" description="Mce/MlaD" evidence="1">
    <location>
        <begin position="57"/>
        <end position="130"/>
    </location>
</feature>
<dbReference type="InterPro" id="IPR052336">
    <property type="entry name" value="MlaD_Phospholipid_Transporter"/>
</dbReference>
<keyword evidence="3" id="KW-1185">Reference proteome</keyword>
<dbReference type="InterPro" id="IPR003399">
    <property type="entry name" value="Mce/MlaD"/>
</dbReference>
<dbReference type="RefSeq" id="WP_397060235.1">
    <property type="nucleotide sequence ID" value="NZ_JBIRYL010000001.1"/>
</dbReference>
<dbReference type="EMBL" id="JBIRYL010000001">
    <property type="protein sequence ID" value="MFI2229387.1"/>
    <property type="molecule type" value="Genomic_DNA"/>
</dbReference>
<evidence type="ECO:0000313" key="2">
    <source>
        <dbReference type="EMBL" id="MFI2229387.1"/>
    </source>
</evidence>
<evidence type="ECO:0000259" key="1">
    <source>
        <dbReference type="Pfam" id="PF02470"/>
    </source>
</evidence>
<dbReference type="PANTHER" id="PTHR33371:SF18">
    <property type="entry name" value="MCE-FAMILY PROTEIN MCE3C"/>
    <property type="match status" value="1"/>
</dbReference>
<dbReference type="Pfam" id="PF02470">
    <property type="entry name" value="MlaD"/>
    <property type="match status" value="1"/>
</dbReference>
<comment type="caution">
    <text evidence="2">The sequence shown here is derived from an EMBL/GenBank/DDBJ whole genome shotgun (WGS) entry which is preliminary data.</text>
</comment>
<name>A0ABW7VS03_9NOCA</name>